<evidence type="ECO:0000256" key="2">
    <source>
        <dbReference type="SAM" id="MobiDB-lite"/>
    </source>
</evidence>
<feature type="region of interest" description="Disordered" evidence="2">
    <location>
        <begin position="259"/>
        <end position="309"/>
    </location>
</feature>
<feature type="region of interest" description="Disordered" evidence="2">
    <location>
        <begin position="195"/>
        <end position="218"/>
    </location>
</feature>
<keyword evidence="5" id="KW-1185">Reference proteome</keyword>
<sequence length="989" mass="102286">MFKVFLTFACLAGLPAEGGRLRDDATFPCLRRRSFLAVPNLREATGADVQRVHAQAANVSSLAYLLFAAARPLSQAPGSSNALLPYLTPTILRRYAARPDRCASPTVEQLYHLAADVAGATPGQARQACFYSLYQALQAVFAWVRDAVPLRIREVPGQPLAPGTWPDPDAVAADIGLADAVEAALSSGLGGAVVLDHDPGSQSGSGKGGGKRDGGGDGGGCGLSTSSLAALVPDFAAALAALHADLPALQQTASVLHQSRWQPGGRPGGAARVRTLDSDDGDDGVDGANEGAGGSGGGSRRRRSLQMSDSSVPTNHFYGLPPGFIPSPPAFMAPLLFPVVLHVLLYRDAAGGVAPARYQQAAGYAQRAIRVANYWAKPTNIQFFVKEVRTDPVAHPYLLMGSRSDWLDVPQRQLADAAYVSGAVADWPRSINIFVAGESSDTGTSNVGFGYVPGSDTQPQYGITFVTWDSLSVDGGNSPDAYNEGPQTVLHELLHHLGLQHPFGPSDAEAKGCSESDDYVTDTPVVFGSVIGNSDLSAAATAYCLDLFWRQFSGSWDDVYARWGAHLGIPAEDMNAWADSCPGNPGYDELGNHLSYSADVCYAALGHVTPGQAQRAHYITSEMNPVLYAWGQHYAATAALPPPPLASPPPEGFVDLCKVTTTGCPCKSSWSFSSRSYAHCDRLPGQGNRLFCEVGDAGSCAICRGSAPCVVSCAGGCQATAECPGFDPGRPVQVCASELTEELCGTLLAKEPAALKHAAATFVAAAAVTTATVATTTVAASQISAATAAFPTAAVAAFAITAAGPVTTTATVATAKVTATFAVTIGAAVAVLVGPPSAAVLAVTSCGPQPSLAWAPVTQGPRYVDVLFGQSPQPTGAQAGAVVLYLLGRGGLQPAISSLDLLMLLPKAKDPVLVNVYKGPTGKAQPQPLCPGINQFAVSDPKSPAAMSSKDFRRAAVTGLRVYVNNGSVTTATDLPYIAAAGLVLRAAR</sequence>
<name>A0A150GNT9_GONPE</name>
<feature type="chain" id="PRO_5007562165" description="Peptidase M43 pregnancy-associated plasma-A domain-containing protein" evidence="3">
    <location>
        <begin position="19"/>
        <end position="989"/>
    </location>
</feature>
<dbReference type="Gene3D" id="3.40.390.10">
    <property type="entry name" value="Collagenase (Catalytic Domain)"/>
    <property type="match status" value="1"/>
</dbReference>
<dbReference type="PANTHER" id="PTHR47466">
    <property type="match status" value="1"/>
</dbReference>
<comment type="caution">
    <text evidence="4">The sequence shown here is derived from an EMBL/GenBank/DDBJ whole genome shotgun (WGS) entry which is preliminary data.</text>
</comment>
<dbReference type="InterPro" id="IPR024079">
    <property type="entry name" value="MetalloPept_cat_dom_sf"/>
</dbReference>
<dbReference type="GO" id="GO:0008237">
    <property type="term" value="F:metallopeptidase activity"/>
    <property type="evidence" value="ECO:0007669"/>
    <property type="project" value="InterPro"/>
</dbReference>
<dbReference type="AlphaFoldDB" id="A0A150GNT9"/>
<proteinExistence type="inferred from homology"/>
<gene>
    <name evidence="4" type="ORF">GPECTOR_12g434</name>
</gene>
<feature type="signal peptide" evidence="3">
    <location>
        <begin position="1"/>
        <end position="18"/>
    </location>
</feature>
<evidence type="ECO:0000313" key="4">
    <source>
        <dbReference type="EMBL" id="KXZ51471.1"/>
    </source>
</evidence>
<dbReference type="Proteomes" id="UP000075714">
    <property type="component" value="Unassembled WGS sequence"/>
</dbReference>
<dbReference type="PANTHER" id="PTHR47466:SF1">
    <property type="entry name" value="METALLOPROTEASE MEP1 (AFU_ORTHOLOGUE AFUA_1G07730)-RELATED"/>
    <property type="match status" value="1"/>
</dbReference>
<evidence type="ECO:0000256" key="3">
    <source>
        <dbReference type="SAM" id="SignalP"/>
    </source>
</evidence>
<keyword evidence="3" id="KW-0732">Signal</keyword>
<accession>A0A150GNT9</accession>
<dbReference type="SUPFAM" id="SSF55486">
    <property type="entry name" value="Metalloproteases ('zincins'), catalytic domain"/>
    <property type="match status" value="1"/>
</dbReference>
<organism evidence="4 5">
    <name type="scientific">Gonium pectorale</name>
    <name type="common">Green alga</name>
    <dbReference type="NCBI Taxonomy" id="33097"/>
    <lineage>
        <taxon>Eukaryota</taxon>
        <taxon>Viridiplantae</taxon>
        <taxon>Chlorophyta</taxon>
        <taxon>core chlorophytes</taxon>
        <taxon>Chlorophyceae</taxon>
        <taxon>CS clade</taxon>
        <taxon>Chlamydomonadales</taxon>
        <taxon>Volvocaceae</taxon>
        <taxon>Gonium</taxon>
    </lineage>
</organism>
<evidence type="ECO:0000256" key="1">
    <source>
        <dbReference type="ARBA" id="ARBA00008721"/>
    </source>
</evidence>
<evidence type="ECO:0000313" key="5">
    <source>
        <dbReference type="Proteomes" id="UP000075714"/>
    </source>
</evidence>
<evidence type="ECO:0008006" key="6">
    <source>
        <dbReference type="Google" id="ProtNLM"/>
    </source>
</evidence>
<dbReference type="EMBL" id="LSYV01000013">
    <property type="protein sequence ID" value="KXZ51471.1"/>
    <property type="molecule type" value="Genomic_DNA"/>
</dbReference>
<comment type="similarity">
    <text evidence="1">Belongs to the peptidase M43B family.</text>
</comment>
<reference evidence="5" key="1">
    <citation type="journal article" date="2016" name="Nat. Commun.">
        <title>The Gonium pectorale genome demonstrates co-option of cell cycle regulation during the evolution of multicellularity.</title>
        <authorList>
            <person name="Hanschen E.R."/>
            <person name="Marriage T.N."/>
            <person name="Ferris P.J."/>
            <person name="Hamaji T."/>
            <person name="Toyoda A."/>
            <person name="Fujiyama A."/>
            <person name="Neme R."/>
            <person name="Noguchi H."/>
            <person name="Minakuchi Y."/>
            <person name="Suzuki M."/>
            <person name="Kawai-Toyooka H."/>
            <person name="Smith D.R."/>
            <person name="Sparks H."/>
            <person name="Anderson J."/>
            <person name="Bakaric R."/>
            <person name="Luria V."/>
            <person name="Karger A."/>
            <person name="Kirschner M.W."/>
            <person name="Durand P.M."/>
            <person name="Michod R.E."/>
            <person name="Nozaki H."/>
            <person name="Olson B.J."/>
        </authorList>
    </citation>
    <scope>NUCLEOTIDE SEQUENCE [LARGE SCALE GENOMIC DNA]</scope>
    <source>
        <strain evidence="5">NIES-2863</strain>
    </source>
</reference>
<protein>
    <recommendedName>
        <fullName evidence="6">Peptidase M43 pregnancy-associated plasma-A domain-containing protein</fullName>
    </recommendedName>
</protein>